<dbReference type="InterPro" id="IPR049805">
    <property type="entry name" value="Lasso_benenodin"/>
</dbReference>
<evidence type="ECO:0008006" key="4">
    <source>
        <dbReference type="Google" id="ProtNLM"/>
    </source>
</evidence>
<dbReference type="Pfam" id="PF24178">
    <property type="entry name" value="Subterisin"/>
    <property type="match status" value="1"/>
</dbReference>
<dbReference type="EMBL" id="JBEPSD010000001">
    <property type="protein sequence ID" value="MET4569789.1"/>
    <property type="molecule type" value="Genomic_DNA"/>
</dbReference>
<comment type="caution">
    <text evidence="2">The sequence shown here is derived from an EMBL/GenBank/DDBJ whole genome shotgun (WGS) entry which is preliminary data.</text>
</comment>
<gene>
    <name evidence="2" type="ORF">ABIE04_002116</name>
</gene>
<feature type="region of interest" description="Disordered" evidence="1">
    <location>
        <begin position="27"/>
        <end position="48"/>
    </location>
</feature>
<dbReference type="Proteomes" id="UP001549251">
    <property type="component" value="Unassembled WGS sequence"/>
</dbReference>
<keyword evidence="3" id="KW-1185">Reference proteome</keyword>
<sequence length="48" mass="4909">MNTNENICNDTPEEVIVLGVASVETKGQAGGIEPTGPGLPMIPGISEE</sequence>
<dbReference type="NCBIfam" id="NF033522">
    <property type="entry name" value="lasso_benenodin"/>
    <property type="match status" value="1"/>
</dbReference>
<evidence type="ECO:0000256" key="1">
    <source>
        <dbReference type="SAM" id="MobiDB-lite"/>
    </source>
</evidence>
<reference evidence="2 3" key="1">
    <citation type="submission" date="2024-06" db="EMBL/GenBank/DDBJ databases">
        <title>Sorghum-associated microbial communities from plants grown in Nebraska, USA.</title>
        <authorList>
            <person name="Schachtman D."/>
        </authorList>
    </citation>
    <scope>NUCLEOTIDE SEQUENCE [LARGE SCALE GENOMIC DNA]</scope>
    <source>
        <strain evidence="2 3">1757</strain>
    </source>
</reference>
<name>A0ABV2PXM0_9GAMM</name>
<accession>A0ABV2PXM0</accession>
<dbReference type="RefSeq" id="WP_354549720.1">
    <property type="nucleotide sequence ID" value="NZ_JBEPSD010000001.1"/>
</dbReference>
<proteinExistence type="predicted"/>
<organism evidence="2 3">
    <name type="scientific">Rhodanobacter soli</name>
    <dbReference type="NCBI Taxonomy" id="590609"/>
    <lineage>
        <taxon>Bacteria</taxon>
        <taxon>Pseudomonadati</taxon>
        <taxon>Pseudomonadota</taxon>
        <taxon>Gammaproteobacteria</taxon>
        <taxon>Lysobacterales</taxon>
        <taxon>Rhodanobacteraceae</taxon>
        <taxon>Rhodanobacter</taxon>
    </lineage>
</organism>
<protein>
    <recommendedName>
        <fullName evidence="4">Benenodin family lasso peptide</fullName>
    </recommendedName>
</protein>
<evidence type="ECO:0000313" key="3">
    <source>
        <dbReference type="Proteomes" id="UP001549251"/>
    </source>
</evidence>
<evidence type="ECO:0000313" key="2">
    <source>
        <dbReference type="EMBL" id="MET4569789.1"/>
    </source>
</evidence>